<dbReference type="AlphaFoldDB" id="A0A420XTQ0"/>
<sequence length="367" mass="35715">MSVAAAAPSGMTDVQARIAAIQARIGTLAAGGNVAKPLSGSLGLTASAATGSFSDSLASALGSSDPSSDGSEGSDGVLGLGSSSALGVGALGSTAGVSGTASATGAGSTGSVAVSLAKDYLGIPYLWGGTDPAKGLDCSGLTKLVYGKLGVTLPRVSADQSKVGEKIPSLAQAQPGDLLFFHSPVTHVAIYAGGGKMVEAPHTGAKVRVSDVWATPSVIRRVLPSGPSATAATGAAGALTGTPYSALFQSEGARAGVSPALLAAVAKTESGFRSDATSPAGAVGLMQLMPSTAAGLGVDPSDPRQAVRGAATLLAGYLKDYSGDVDTALAAYNAGPAAVRSYGGVPPYGETKAYVARVRAAMQEVST</sequence>
<dbReference type="PANTHER" id="PTHR47359">
    <property type="entry name" value="PEPTIDOGLYCAN DL-ENDOPEPTIDASE CWLO"/>
    <property type="match status" value="1"/>
</dbReference>
<evidence type="ECO:0000313" key="6">
    <source>
        <dbReference type="EMBL" id="RKS80130.1"/>
    </source>
</evidence>
<dbReference type="Gene3D" id="3.90.1720.10">
    <property type="entry name" value="endopeptidase domain like (from Nostoc punctiforme)"/>
    <property type="match status" value="1"/>
</dbReference>
<evidence type="ECO:0000256" key="4">
    <source>
        <dbReference type="ARBA" id="ARBA00022807"/>
    </source>
</evidence>
<comment type="similarity">
    <text evidence="1">Belongs to the peptidase C40 family.</text>
</comment>
<dbReference type="GO" id="GO:0008234">
    <property type="term" value="F:cysteine-type peptidase activity"/>
    <property type="evidence" value="ECO:0007669"/>
    <property type="project" value="UniProtKB-KW"/>
</dbReference>
<protein>
    <submittedName>
        <fullName evidence="6">Cell wall-associated NlpC family hydrolase</fullName>
    </submittedName>
</protein>
<name>A0A420XTQ0_9ACTN</name>
<dbReference type="InterPro" id="IPR000064">
    <property type="entry name" value="NLP_P60_dom"/>
</dbReference>
<dbReference type="Pfam" id="PF01464">
    <property type="entry name" value="SLT"/>
    <property type="match status" value="1"/>
</dbReference>
<accession>A0A420XTQ0</accession>
<feature type="domain" description="NlpC/P60" evidence="5">
    <location>
        <begin position="107"/>
        <end position="230"/>
    </location>
</feature>
<dbReference type="Gene3D" id="1.10.530.10">
    <property type="match status" value="1"/>
</dbReference>
<evidence type="ECO:0000256" key="2">
    <source>
        <dbReference type="ARBA" id="ARBA00022670"/>
    </source>
</evidence>
<dbReference type="GO" id="GO:0006508">
    <property type="term" value="P:proteolysis"/>
    <property type="evidence" value="ECO:0007669"/>
    <property type="project" value="UniProtKB-KW"/>
</dbReference>
<gene>
    <name evidence="6" type="ORF">CLV35_0551</name>
</gene>
<dbReference type="Pfam" id="PF00877">
    <property type="entry name" value="NLPC_P60"/>
    <property type="match status" value="1"/>
</dbReference>
<dbReference type="EMBL" id="RBWV01000009">
    <property type="protein sequence ID" value="RKS80130.1"/>
    <property type="molecule type" value="Genomic_DNA"/>
</dbReference>
<keyword evidence="7" id="KW-1185">Reference proteome</keyword>
<evidence type="ECO:0000256" key="1">
    <source>
        <dbReference type="ARBA" id="ARBA00007074"/>
    </source>
</evidence>
<evidence type="ECO:0000256" key="3">
    <source>
        <dbReference type="ARBA" id="ARBA00022801"/>
    </source>
</evidence>
<evidence type="ECO:0000259" key="5">
    <source>
        <dbReference type="PROSITE" id="PS51935"/>
    </source>
</evidence>
<dbReference type="RefSeq" id="WP_231121399.1">
    <property type="nucleotide sequence ID" value="NZ_RBWV01000009.1"/>
</dbReference>
<dbReference type="SUPFAM" id="SSF53955">
    <property type="entry name" value="Lysozyme-like"/>
    <property type="match status" value="1"/>
</dbReference>
<dbReference type="InterPro" id="IPR023346">
    <property type="entry name" value="Lysozyme-like_dom_sf"/>
</dbReference>
<keyword evidence="2" id="KW-0645">Protease</keyword>
<keyword evidence="4" id="KW-0788">Thiol protease</keyword>
<keyword evidence="3 6" id="KW-0378">Hydrolase</keyword>
<reference evidence="6 7" key="1">
    <citation type="submission" date="2018-10" db="EMBL/GenBank/DDBJ databases">
        <title>Genomic Encyclopedia of Archaeal and Bacterial Type Strains, Phase II (KMG-II): from individual species to whole genera.</title>
        <authorList>
            <person name="Goeker M."/>
        </authorList>
    </citation>
    <scope>NUCLEOTIDE SEQUENCE [LARGE SCALE GENOMIC DNA]</scope>
    <source>
        <strain evidence="6 7">RP-AC37</strain>
    </source>
</reference>
<dbReference type="CDD" id="cd00254">
    <property type="entry name" value="LT-like"/>
    <property type="match status" value="1"/>
</dbReference>
<dbReference type="InterPro" id="IPR038765">
    <property type="entry name" value="Papain-like_cys_pep_sf"/>
</dbReference>
<dbReference type="PANTHER" id="PTHR47359:SF3">
    <property type="entry name" value="NLP_P60 DOMAIN-CONTAINING PROTEIN-RELATED"/>
    <property type="match status" value="1"/>
</dbReference>
<dbReference type="InterPro" id="IPR051794">
    <property type="entry name" value="PG_Endopeptidase_C40"/>
</dbReference>
<proteinExistence type="inferred from homology"/>
<dbReference type="SUPFAM" id="SSF54001">
    <property type="entry name" value="Cysteine proteinases"/>
    <property type="match status" value="1"/>
</dbReference>
<dbReference type="InterPro" id="IPR008258">
    <property type="entry name" value="Transglycosylase_SLT_dom_1"/>
</dbReference>
<dbReference type="PROSITE" id="PS51935">
    <property type="entry name" value="NLPC_P60"/>
    <property type="match status" value="1"/>
</dbReference>
<evidence type="ECO:0000313" key="7">
    <source>
        <dbReference type="Proteomes" id="UP000281955"/>
    </source>
</evidence>
<organism evidence="6 7">
    <name type="scientific">Motilibacter peucedani</name>
    <dbReference type="NCBI Taxonomy" id="598650"/>
    <lineage>
        <taxon>Bacteria</taxon>
        <taxon>Bacillati</taxon>
        <taxon>Actinomycetota</taxon>
        <taxon>Actinomycetes</taxon>
        <taxon>Motilibacterales</taxon>
        <taxon>Motilibacteraceae</taxon>
        <taxon>Motilibacter</taxon>
    </lineage>
</organism>
<dbReference type="InParanoid" id="A0A420XTQ0"/>
<dbReference type="Proteomes" id="UP000281955">
    <property type="component" value="Unassembled WGS sequence"/>
</dbReference>
<comment type="caution">
    <text evidence="6">The sequence shown here is derived from an EMBL/GenBank/DDBJ whole genome shotgun (WGS) entry which is preliminary data.</text>
</comment>